<evidence type="ECO:0000313" key="2">
    <source>
        <dbReference type="EMBL" id="QHT94477.1"/>
    </source>
</evidence>
<proteinExistence type="predicted"/>
<reference evidence="2" key="1">
    <citation type="journal article" date="2020" name="Nature">
        <title>Giant virus diversity and host interactions through global metagenomics.</title>
        <authorList>
            <person name="Schulz F."/>
            <person name="Roux S."/>
            <person name="Paez-Espino D."/>
            <person name="Jungbluth S."/>
            <person name="Walsh D.A."/>
            <person name="Denef V.J."/>
            <person name="McMahon K.D."/>
            <person name="Konstantinidis K.T."/>
            <person name="Eloe-Fadrosh E.A."/>
            <person name="Kyrpides N.C."/>
            <person name="Woyke T."/>
        </authorList>
    </citation>
    <scope>NUCLEOTIDE SEQUENCE</scope>
    <source>
        <strain evidence="2">GVMAG-M-3300024258-28</strain>
    </source>
</reference>
<accession>A0A6C0IRH2</accession>
<protein>
    <submittedName>
        <fullName evidence="2">Uncharacterized protein</fullName>
    </submittedName>
</protein>
<evidence type="ECO:0000256" key="1">
    <source>
        <dbReference type="SAM" id="Phobius"/>
    </source>
</evidence>
<sequence>MEIFYTITLSVAVILLIMILAYVGLKLTNEQIADVAYPPNSKRCPDHWQNEKEGDKYTCKVPDKDSLNTGTLYGSNSLKDSVTGAPGYFAKDSSTNVSDRFDFTVDGWAGFKSGQTSECSKRTWAIEHGVLWDGITNYNYCD</sequence>
<keyword evidence="1" id="KW-1133">Transmembrane helix</keyword>
<keyword evidence="1" id="KW-0812">Transmembrane</keyword>
<organism evidence="2">
    <name type="scientific">viral metagenome</name>
    <dbReference type="NCBI Taxonomy" id="1070528"/>
    <lineage>
        <taxon>unclassified sequences</taxon>
        <taxon>metagenomes</taxon>
        <taxon>organismal metagenomes</taxon>
    </lineage>
</organism>
<dbReference type="EMBL" id="MN740222">
    <property type="protein sequence ID" value="QHT94477.1"/>
    <property type="molecule type" value="Genomic_DNA"/>
</dbReference>
<name>A0A6C0IRH2_9ZZZZ</name>
<keyword evidence="1" id="KW-0472">Membrane</keyword>
<dbReference type="AlphaFoldDB" id="A0A6C0IRH2"/>
<feature type="transmembrane region" description="Helical" evidence="1">
    <location>
        <begin position="6"/>
        <end position="25"/>
    </location>
</feature>